<keyword evidence="3" id="KW-1185">Reference proteome</keyword>
<gene>
    <name evidence="2" type="ORF">EKH77_13380</name>
</gene>
<feature type="domain" description="VOC" evidence="1">
    <location>
        <begin position="139"/>
        <end position="261"/>
    </location>
</feature>
<dbReference type="InterPro" id="IPR004360">
    <property type="entry name" value="Glyas_Fos-R_dOase_dom"/>
</dbReference>
<proteinExistence type="predicted"/>
<dbReference type="SUPFAM" id="SSF54593">
    <property type="entry name" value="Glyoxalase/Bleomycin resistance protein/Dihydroxybiphenyl dioxygenase"/>
    <property type="match status" value="2"/>
</dbReference>
<dbReference type="CDD" id="cd07247">
    <property type="entry name" value="SgaA_N_like"/>
    <property type="match status" value="2"/>
</dbReference>
<feature type="domain" description="VOC" evidence="1">
    <location>
        <begin position="12"/>
        <end position="125"/>
    </location>
</feature>
<dbReference type="PANTHER" id="PTHR33993">
    <property type="entry name" value="GLYOXALASE-RELATED"/>
    <property type="match status" value="1"/>
</dbReference>
<dbReference type="Pfam" id="PF00903">
    <property type="entry name" value="Glyoxalase"/>
    <property type="match status" value="2"/>
</dbReference>
<dbReference type="Gene3D" id="3.10.180.10">
    <property type="entry name" value="2,3-Dihydroxybiphenyl 1,2-Dioxygenase, domain 1"/>
    <property type="match status" value="2"/>
</dbReference>
<dbReference type="PANTHER" id="PTHR33993:SF10">
    <property type="entry name" value="CONSERVED PROTEIN"/>
    <property type="match status" value="1"/>
</dbReference>
<dbReference type="PROSITE" id="PS51819">
    <property type="entry name" value="VOC"/>
    <property type="match status" value="2"/>
</dbReference>
<dbReference type="InterPro" id="IPR052164">
    <property type="entry name" value="Anthracycline_SecMetBiosynth"/>
</dbReference>
<dbReference type="InterPro" id="IPR037523">
    <property type="entry name" value="VOC_core"/>
</dbReference>
<reference evidence="2 3" key="1">
    <citation type="submission" date="2018-12" db="EMBL/GenBank/DDBJ databases">
        <title>The whole draft genome of Streptomyce luteoverticillatus CGMCC 15060.</title>
        <authorList>
            <person name="Feng Z."/>
            <person name="Chen G."/>
            <person name="Zhang J."/>
            <person name="Zhu H."/>
            <person name="Yu X."/>
            <person name="Zhang W."/>
            <person name="Zhang X."/>
        </authorList>
    </citation>
    <scope>NUCLEOTIDE SEQUENCE [LARGE SCALE GENOMIC DNA]</scope>
    <source>
        <strain evidence="2 3">CGMCC 15060</strain>
    </source>
</reference>
<dbReference type="InterPro" id="IPR029068">
    <property type="entry name" value="Glyas_Bleomycin-R_OHBP_Dase"/>
</dbReference>
<dbReference type="Proteomes" id="UP000267900">
    <property type="component" value="Chromosome"/>
</dbReference>
<name>A0A3S9PI72_STRLT</name>
<dbReference type="RefSeq" id="WP_126914620.1">
    <property type="nucleotide sequence ID" value="NZ_CP034587.1"/>
</dbReference>
<dbReference type="OrthoDB" id="9793039at2"/>
<organism evidence="2 3">
    <name type="scientific">Streptomyces luteoverticillatus</name>
    <name type="common">Streptoverticillium luteoverticillatus</name>
    <dbReference type="NCBI Taxonomy" id="66425"/>
    <lineage>
        <taxon>Bacteria</taxon>
        <taxon>Bacillati</taxon>
        <taxon>Actinomycetota</taxon>
        <taxon>Actinomycetes</taxon>
        <taxon>Kitasatosporales</taxon>
        <taxon>Streptomycetaceae</taxon>
        <taxon>Streptomyces</taxon>
    </lineage>
</organism>
<evidence type="ECO:0000313" key="3">
    <source>
        <dbReference type="Proteomes" id="UP000267900"/>
    </source>
</evidence>
<evidence type="ECO:0000313" key="2">
    <source>
        <dbReference type="EMBL" id="AZQ72070.1"/>
    </source>
</evidence>
<protein>
    <submittedName>
        <fullName evidence="2">VOC family protein</fullName>
    </submittedName>
</protein>
<accession>A0A3S9PI72</accession>
<dbReference type="AlphaFoldDB" id="A0A3S9PI72"/>
<dbReference type="EMBL" id="CP034587">
    <property type="protein sequence ID" value="AZQ72070.1"/>
    <property type="molecule type" value="Genomic_DNA"/>
</dbReference>
<sequence length="267" mass="28700">MSAATEAFREGAPCWADAMLSDVEAGKRFYGGLLGWTFEDSGGEYGHYTQAFHDGKNVAALAPKPDGRFPTAWSIYFASQDAAVTANRIRAAGGQIFMGPMSIGPFGTMLMAADPGGAAFGVWEAGSHRGFEKRGEPGSYGWAEVYTWDAPAVDPFYEAVFGFTTHDVSEEAGIDFAVWTPAGTPGTPENAVAGRAVMDERFPREMPAHFLAYFVVEDCDAVVREALRLHGRVRREPQDTPYGRFAVLADDQGADFAVIDVAHPGPG</sequence>
<evidence type="ECO:0000259" key="1">
    <source>
        <dbReference type="PROSITE" id="PS51819"/>
    </source>
</evidence>